<name>A0A9J6C3A9_POLVA</name>
<evidence type="ECO:0000313" key="1">
    <source>
        <dbReference type="EMBL" id="KAG5676307.1"/>
    </source>
</evidence>
<comment type="caution">
    <text evidence="1">The sequence shown here is derived from an EMBL/GenBank/DDBJ whole genome shotgun (WGS) entry which is preliminary data.</text>
</comment>
<protein>
    <submittedName>
        <fullName evidence="1">Uncharacterized protein</fullName>
    </submittedName>
</protein>
<sequence length="121" mass="13712">MFLLQNSKKVIRLAKYINTNSIIKNFSIIKCLKMSDKPVPSTSATAVETVKKKFMNSATQHGNESNADEENIVIFANSNSPIRETVDEVVWHEEIIYDEDVSTKKIKLPIIFSINRHSQSA</sequence>
<evidence type="ECO:0000313" key="2">
    <source>
        <dbReference type="Proteomes" id="UP001107558"/>
    </source>
</evidence>
<gene>
    <name evidence="1" type="ORF">PVAND_006154</name>
</gene>
<keyword evidence="2" id="KW-1185">Reference proteome</keyword>
<dbReference type="AlphaFoldDB" id="A0A9J6C3A9"/>
<proteinExistence type="predicted"/>
<dbReference type="EMBL" id="JADBJN010000002">
    <property type="protein sequence ID" value="KAG5676307.1"/>
    <property type="molecule type" value="Genomic_DNA"/>
</dbReference>
<organism evidence="1 2">
    <name type="scientific">Polypedilum vanderplanki</name>
    <name type="common">Sleeping chironomid midge</name>
    <dbReference type="NCBI Taxonomy" id="319348"/>
    <lineage>
        <taxon>Eukaryota</taxon>
        <taxon>Metazoa</taxon>
        <taxon>Ecdysozoa</taxon>
        <taxon>Arthropoda</taxon>
        <taxon>Hexapoda</taxon>
        <taxon>Insecta</taxon>
        <taxon>Pterygota</taxon>
        <taxon>Neoptera</taxon>
        <taxon>Endopterygota</taxon>
        <taxon>Diptera</taxon>
        <taxon>Nematocera</taxon>
        <taxon>Chironomoidea</taxon>
        <taxon>Chironomidae</taxon>
        <taxon>Chironominae</taxon>
        <taxon>Polypedilum</taxon>
        <taxon>Polypedilum</taxon>
    </lineage>
</organism>
<accession>A0A9J6C3A9</accession>
<reference evidence="1" key="1">
    <citation type="submission" date="2021-03" db="EMBL/GenBank/DDBJ databases">
        <title>Chromosome level genome of the anhydrobiotic midge Polypedilum vanderplanki.</title>
        <authorList>
            <person name="Yoshida Y."/>
            <person name="Kikawada T."/>
            <person name="Gusev O."/>
        </authorList>
    </citation>
    <scope>NUCLEOTIDE SEQUENCE</scope>
    <source>
        <strain evidence="1">NIAS01</strain>
        <tissue evidence="1">Whole body or cell culture</tissue>
    </source>
</reference>
<dbReference type="Proteomes" id="UP001107558">
    <property type="component" value="Chromosome 2"/>
</dbReference>